<dbReference type="Proteomes" id="UP000550707">
    <property type="component" value="Unassembled WGS sequence"/>
</dbReference>
<proteinExistence type="predicted"/>
<dbReference type="InParanoid" id="A0A7J8BNK6"/>
<reference evidence="1 2" key="1">
    <citation type="journal article" date="2020" name="Nature">
        <title>Six reference-quality genomes reveal evolution of bat adaptations.</title>
        <authorList>
            <person name="Jebb D."/>
            <person name="Huang Z."/>
            <person name="Pippel M."/>
            <person name="Hughes G.M."/>
            <person name="Lavrichenko K."/>
            <person name="Devanna P."/>
            <person name="Winkler S."/>
            <person name="Jermiin L.S."/>
            <person name="Skirmuntt E.C."/>
            <person name="Katzourakis A."/>
            <person name="Burkitt-Gray L."/>
            <person name="Ray D.A."/>
            <person name="Sullivan K.A.M."/>
            <person name="Roscito J.G."/>
            <person name="Kirilenko B.M."/>
            <person name="Davalos L.M."/>
            <person name="Corthals A.P."/>
            <person name="Power M.L."/>
            <person name="Jones G."/>
            <person name="Ransome R.D."/>
            <person name="Dechmann D.K.N."/>
            <person name="Locatelli A.G."/>
            <person name="Puechmaille S.J."/>
            <person name="Fedrigo O."/>
            <person name="Jarvis E.D."/>
            <person name="Hiller M."/>
            <person name="Vernes S.C."/>
            <person name="Myers E.W."/>
            <person name="Teeling E.C."/>
        </authorList>
    </citation>
    <scope>NUCLEOTIDE SEQUENCE [LARGE SCALE GENOMIC DNA]</scope>
    <source>
        <strain evidence="1">MMolMol1</strain>
        <tissue evidence="1">Muscle</tissue>
    </source>
</reference>
<gene>
    <name evidence="1" type="ORF">HJG59_010129</name>
</gene>
<sequence length="125" mass="14043">MRGRPQLLAIEYPSEQGSLLRPIGKESLQGTAASKRECQLLCSIPSSDTPSPPPYEVWRFVSGDTLIIHKELGKMKHDFQPTVTDSVEKRCYGFPLSDLRTYLELQLDVHSSLFILPAFIPTVIL</sequence>
<evidence type="ECO:0000313" key="2">
    <source>
        <dbReference type="Proteomes" id="UP000550707"/>
    </source>
</evidence>
<protein>
    <submittedName>
        <fullName evidence="1">Uncharacterized protein</fullName>
    </submittedName>
</protein>
<dbReference type="EMBL" id="JACASF010000023">
    <property type="protein sequence ID" value="KAF6399860.1"/>
    <property type="molecule type" value="Genomic_DNA"/>
</dbReference>
<comment type="caution">
    <text evidence="1">The sequence shown here is derived from an EMBL/GenBank/DDBJ whole genome shotgun (WGS) entry which is preliminary data.</text>
</comment>
<name>A0A7J8BNK6_MOLMO</name>
<organism evidence="1 2">
    <name type="scientific">Molossus molossus</name>
    <name type="common">Pallas' mastiff bat</name>
    <name type="synonym">Vespertilio molossus</name>
    <dbReference type="NCBI Taxonomy" id="27622"/>
    <lineage>
        <taxon>Eukaryota</taxon>
        <taxon>Metazoa</taxon>
        <taxon>Chordata</taxon>
        <taxon>Craniata</taxon>
        <taxon>Vertebrata</taxon>
        <taxon>Euteleostomi</taxon>
        <taxon>Mammalia</taxon>
        <taxon>Eutheria</taxon>
        <taxon>Laurasiatheria</taxon>
        <taxon>Chiroptera</taxon>
        <taxon>Yangochiroptera</taxon>
        <taxon>Molossidae</taxon>
        <taxon>Molossus</taxon>
    </lineage>
</organism>
<dbReference type="AlphaFoldDB" id="A0A7J8BNK6"/>
<evidence type="ECO:0000313" key="1">
    <source>
        <dbReference type="EMBL" id="KAF6399860.1"/>
    </source>
</evidence>
<accession>A0A7J8BNK6</accession>
<keyword evidence="2" id="KW-1185">Reference proteome</keyword>